<evidence type="ECO:0000256" key="1">
    <source>
        <dbReference type="ARBA" id="ARBA00010838"/>
    </source>
</evidence>
<evidence type="ECO:0000313" key="6">
    <source>
        <dbReference type="Proteomes" id="UP000494261"/>
    </source>
</evidence>
<dbReference type="AlphaFoldDB" id="A0A6P2SNI9"/>
<evidence type="ECO:0000256" key="3">
    <source>
        <dbReference type="ARBA" id="ARBA00023295"/>
    </source>
</evidence>
<keyword evidence="3" id="KW-0326">Glycosidase</keyword>
<dbReference type="GO" id="GO:0008422">
    <property type="term" value="F:beta-glucosidase activity"/>
    <property type="evidence" value="ECO:0007669"/>
    <property type="project" value="TreeGrafter"/>
</dbReference>
<organism evidence="5 6">
    <name type="scientific">Burkholderia aenigmatica</name>
    <dbReference type="NCBI Taxonomy" id="2015348"/>
    <lineage>
        <taxon>Bacteria</taxon>
        <taxon>Pseudomonadati</taxon>
        <taxon>Pseudomonadota</taxon>
        <taxon>Betaproteobacteria</taxon>
        <taxon>Burkholderiales</taxon>
        <taxon>Burkholderiaceae</taxon>
        <taxon>Burkholderia</taxon>
        <taxon>Burkholderia cepacia complex</taxon>
    </lineage>
</organism>
<dbReference type="SUPFAM" id="SSF51445">
    <property type="entry name" value="(Trans)glycosidases"/>
    <property type="match status" value="1"/>
</dbReference>
<dbReference type="Gene3D" id="3.20.20.80">
    <property type="entry name" value="Glycosidases"/>
    <property type="match status" value="1"/>
</dbReference>
<keyword evidence="2 5" id="KW-0378">Hydrolase</keyword>
<protein>
    <submittedName>
        <fullName evidence="5">Glycoside hydrolase</fullName>
    </submittedName>
</protein>
<name>A0A6P2SNI9_9BURK</name>
<dbReference type="GO" id="GO:0016052">
    <property type="term" value="P:carbohydrate catabolic process"/>
    <property type="evidence" value="ECO:0007669"/>
    <property type="project" value="TreeGrafter"/>
</dbReference>
<dbReference type="Pfam" id="PF00232">
    <property type="entry name" value="Glyco_hydro_1"/>
    <property type="match status" value="1"/>
</dbReference>
<dbReference type="InterPro" id="IPR001360">
    <property type="entry name" value="Glyco_hydro_1"/>
</dbReference>
<reference evidence="5 6" key="1">
    <citation type="submission" date="2019-09" db="EMBL/GenBank/DDBJ databases">
        <authorList>
            <person name="Depoorter E."/>
        </authorList>
    </citation>
    <scope>NUCLEOTIDE SEQUENCE [LARGE SCALE GENOMIC DNA]</scope>
    <source>
        <strain evidence="5">LMG 13014</strain>
    </source>
</reference>
<comment type="similarity">
    <text evidence="1 4">Belongs to the glycosyl hydrolase 1 family.</text>
</comment>
<sequence>MQGTAVLGSGLLSACGGDSIDSSARFADGFVWGVATAAPQIESRDGRGPSIWDAFADTPGKVSDGSTNARNIEFDTRYPGDLALLGGAGLQAFRFSTAWPRIQPDASGKINEAGLALYDRMVDAMLANNLTPYLTLFHWDIPTWAGDFRDRDIAYRLADYADIVSRRLGDRVKNWMMLNEPNGVALAGYSAGMMPPYAASPAAMFAAVHHQNLAQALMFDAVRANVKGPAQIGTTISGRPVHGATSDPKDQAAAAQFDMIWHRVFLDPLYGKGYPAPLQQAFASLVKPGDMEKIAAKPDFLGVQYYNCFFVKDDGKGGFTMTASPAGEPQTQAYPVEPYGMSEMLLRVHRDYNAPDIYITETGFAIKDPAPVGGFVEDAPRIEYLKSYLNAAHDAYKQGVKLRGVFCWSAFDNWEWGSGFSKKFGLIDVNPVTQVRTPKRSLAYYSRCIASNAVA</sequence>
<dbReference type="PRINTS" id="PR00131">
    <property type="entry name" value="GLHYDRLASE1"/>
</dbReference>
<gene>
    <name evidence="5" type="ORF">BLA13014_07190</name>
</gene>
<proteinExistence type="inferred from homology"/>
<dbReference type="PANTHER" id="PTHR10353">
    <property type="entry name" value="GLYCOSYL HYDROLASE"/>
    <property type="match status" value="1"/>
</dbReference>
<accession>A0A6P2SNI9</accession>
<dbReference type="InterPro" id="IPR017853">
    <property type="entry name" value="GH"/>
</dbReference>
<dbReference type="Proteomes" id="UP000494261">
    <property type="component" value="Unassembled WGS sequence"/>
</dbReference>
<dbReference type="EMBL" id="CABVQC010000077">
    <property type="protein sequence ID" value="VWC44863.1"/>
    <property type="molecule type" value="Genomic_DNA"/>
</dbReference>
<evidence type="ECO:0000256" key="4">
    <source>
        <dbReference type="RuleBase" id="RU003690"/>
    </source>
</evidence>
<evidence type="ECO:0000313" key="5">
    <source>
        <dbReference type="EMBL" id="VWC44863.1"/>
    </source>
</evidence>
<evidence type="ECO:0000256" key="2">
    <source>
        <dbReference type="ARBA" id="ARBA00022801"/>
    </source>
</evidence>
<dbReference type="PANTHER" id="PTHR10353:SF36">
    <property type="entry name" value="LP05116P"/>
    <property type="match status" value="1"/>
</dbReference>
<dbReference type="GO" id="GO:0005829">
    <property type="term" value="C:cytosol"/>
    <property type="evidence" value="ECO:0007669"/>
    <property type="project" value="TreeGrafter"/>
</dbReference>